<dbReference type="InterPro" id="IPR014756">
    <property type="entry name" value="Ig_E-set"/>
</dbReference>
<keyword evidence="3 9" id="KW-0812">Transmembrane</keyword>
<evidence type="ECO:0000256" key="6">
    <source>
        <dbReference type="ARBA" id="ARBA00022989"/>
    </source>
</evidence>
<dbReference type="InterPro" id="IPR032694">
    <property type="entry name" value="CopC/D"/>
</dbReference>
<evidence type="ECO:0000256" key="5">
    <source>
        <dbReference type="ARBA" id="ARBA00022729"/>
    </source>
</evidence>
<dbReference type="Proteomes" id="UP000555393">
    <property type="component" value="Unassembled WGS sequence"/>
</dbReference>
<evidence type="ECO:0000256" key="7">
    <source>
        <dbReference type="ARBA" id="ARBA00023008"/>
    </source>
</evidence>
<comment type="caution">
    <text evidence="12">The sequence shown here is derived from an EMBL/GenBank/DDBJ whole genome shotgun (WGS) entry which is preliminary data.</text>
</comment>
<dbReference type="AlphaFoldDB" id="A0A841M473"/>
<keyword evidence="8 9" id="KW-0472">Membrane</keyword>
<dbReference type="PANTHER" id="PTHR34820:SF4">
    <property type="entry name" value="INNER MEMBRANE PROTEIN YEBZ"/>
    <property type="match status" value="1"/>
</dbReference>
<keyword evidence="2" id="KW-1003">Cell membrane</keyword>
<dbReference type="SUPFAM" id="SSF81296">
    <property type="entry name" value="E set domains"/>
    <property type="match status" value="1"/>
</dbReference>
<name>A0A841M473_9HYPH</name>
<feature type="domain" description="CopC" evidence="10">
    <location>
        <begin position="1"/>
        <end position="69"/>
    </location>
</feature>
<feature type="transmembrane region" description="Helical" evidence="9">
    <location>
        <begin position="268"/>
        <end position="286"/>
    </location>
</feature>
<feature type="transmembrane region" description="Helical" evidence="9">
    <location>
        <begin position="339"/>
        <end position="360"/>
    </location>
</feature>
<keyword evidence="7" id="KW-0186">Copper</keyword>
<dbReference type="Pfam" id="PF05425">
    <property type="entry name" value="CopD"/>
    <property type="match status" value="1"/>
</dbReference>
<dbReference type="Gene3D" id="2.60.40.1220">
    <property type="match status" value="1"/>
</dbReference>
<organism evidence="12 13">
    <name type="scientific">Paenochrobactrum gallinarii</name>
    <dbReference type="NCBI Taxonomy" id="643673"/>
    <lineage>
        <taxon>Bacteria</taxon>
        <taxon>Pseudomonadati</taxon>
        <taxon>Pseudomonadota</taxon>
        <taxon>Alphaproteobacteria</taxon>
        <taxon>Hyphomicrobiales</taxon>
        <taxon>Brucellaceae</taxon>
        <taxon>Paenochrobactrum</taxon>
    </lineage>
</organism>
<feature type="transmembrane region" description="Helical" evidence="9">
    <location>
        <begin position="96"/>
        <end position="116"/>
    </location>
</feature>
<accession>A0A841M473</accession>
<sequence length="482" mass="51826">MSFSEPVSPLILKLIRPDGSASVLTDFALHDQKVKITAPDNLDQGTHVLTWRVVSSDGHPVSGSVIFSIGKASSAPHQLVATNDAKVSSAIWLAKLVLYITLFIGIGGAFALSWLWPAQRPARRLIQAILSAGFIVTALSLGLQGLDALGVGFSDFFSPSVWLAGFNTSYGMTVLVLLAAIILTTIALAITCKKAAKLLSLIAIITGAAALAISGHASAAEPQWLTRSAVFLHAFIIALWVGALMPLGISLYRKDSDTTNGLRRFSNFIPYALLILIIAGMTLTIIQVQKPSALLETAYGKLLVAKLAILFLLFLLAAYNRWKLTQPVMHNDGIATQKLARSIIIETVLVLVIFGTASGWRFTPPPRSIAIAAAQPATMHIHTDKAMADVSVAPGRTGSVTASAILMDSDFATLEAQEVTYVFSNSEAGIEPFRRKAVKTENGNWEATDVPLPLAGTWKVRLDILINDFELVRLEENIQIRP</sequence>
<evidence type="ECO:0000256" key="9">
    <source>
        <dbReference type="SAM" id="Phobius"/>
    </source>
</evidence>
<evidence type="ECO:0000259" key="11">
    <source>
        <dbReference type="Pfam" id="PF05425"/>
    </source>
</evidence>
<evidence type="ECO:0000259" key="10">
    <source>
        <dbReference type="Pfam" id="PF04234"/>
    </source>
</evidence>
<proteinExistence type="predicted"/>
<keyword evidence="4" id="KW-0479">Metal-binding</keyword>
<gene>
    <name evidence="12" type="ORF">FHS77_001506</name>
</gene>
<evidence type="ECO:0000256" key="2">
    <source>
        <dbReference type="ARBA" id="ARBA00022475"/>
    </source>
</evidence>
<protein>
    <submittedName>
        <fullName evidence="12">Copper transport protein</fullName>
    </submittedName>
</protein>
<dbReference type="GO" id="GO:0005886">
    <property type="term" value="C:plasma membrane"/>
    <property type="evidence" value="ECO:0007669"/>
    <property type="project" value="UniProtKB-SubCell"/>
</dbReference>
<keyword evidence="13" id="KW-1185">Reference proteome</keyword>
<feature type="transmembrane region" description="Helical" evidence="9">
    <location>
        <begin position="229"/>
        <end position="247"/>
    </location>
</feature>
<dbReference type="Pfam" id="PF04234">
    <property type="entry name" value="CopC"/>
    <property type="match status" value="1"/>
</dbReference>
<dbReference type="GO" id="GO:0042597">
    <property type="term" value="C:periplasmic space"/>
    <property type="evidence" value="ECO:0007669"/>
    <property type="project" value="InterPro"/>
</dbReference>
<dbReference type="GO" id="GO:0005507">
    <property type="term" value="F:copper ion binding"/>
    <property type="evidence" value="ECO:0007669"/>
    <property type="project" value="InterPro"/>
</dbReference>
<dbReference type="GO" id="GO:0046688">
    <property type="term" value="P:response to copper ion"/>
    <property type="evidence" value="ECO:0007669"/>
    <property type="project" value="InterPro"/>
</dbReference>
<feature type="transmembrane region" description="Helical" evidence="9">
    <location>
        <begin position="198"/>
        <end position="217"/>
    </location>
</feature>
<feature type="transmembrane region" description="Helical" evidence="9">
    <location>
        <begin position="128"/>
        <end position="150"/>
    </location>
</feature>
<reference evidence="12 13" key="1">
    <citation type="submission" date="2020-08" db="EMBL/GenBank/DDBJ databases">
        <title>Genomic Encyclopedia of Type Strains, Phase IV (KMG-IV): sequencing the most valuable type-strain genomes for metagenomic binning, comparative biology and taxonomic classification.</title>
        <authorList>
            <person name="Goeker M."/>
        </authorList>
    </citation>
    <scope>NUCLEOTIDE SEQUENCE [LARGE SCALE GENOMIC DNA]</scope>
    <source>
        <strain evidence="12 13">DSM 22336</strain>
    </source>
</reference>
<evidence type="ECO:0000313" key="13">
    <source>
        <dbReference type="Proteomes" id="UP000555393"/>
    </source>
</evidence>
<keyword evidence="5" id="KW-0732">Signal</keyword>
<evidence type="ECO:0000313" key="12">
    <source>
        <dbReference type="EMBL" id="MBB6260958.1"/>
    </source>
</evidence>
<dbReference type="InterPro" id="IPR014755">
    <property type="entry name" value="Cu-Rt/internalin_Ig-like"/>
</dbReference>
<feature type="domain" description="Copper resistance protein D" evidence="11">
    <location>
        <begin position="262"/>
        <end position="359"/>
    </location>
</feature>
<dbReference type="EMBL" id="JACIIU010000005">
    <property type="protein sequence ID" value="MBB6260958.1"/>
    <property type="molecule type" value="Genomic_DNA"/>
</dbReference>
<evidence type="ECO:0000256" key="3">
    <source>
        <dbReference type="ARBA" id="ARBA00022692"/>
    </source>
</evidence>
<evidence type="ECO:0000256" key="4">
    <source>
        <dbReference type="ARBA" id="ARBA00022723"/>
    </source>
</evidence>
<dbReference type="InterPro" id="IPR008457">
    <property type="entry name" value="Cu-R_CopD_dom"/>
</dbReference>
<dbReference type="GO" id="GO:0006825">
    <property type="term" value="P:copper ion transport"/>
    <property type="evidence" value="ECO:0007669"/>
    <property type="project" value="InterPro"/>
</dbReference>
<feature type="transmembrane region" description="Helical" evidence="9">
    <location>
        <begin position="170"/>
        <end position="191"/>
    </location>
</feature>
<evidence type="ECO:0000256" key="8">
    <source>
        <dbReference type="ARBA" id="ARBA00023136"/>
    </source>
</evidence>
<keyword evidence="6 9" id="KW-1133">Transmembrane helix</keyword>
<dbReference type="InterPro" id="IPR007348">
    <property type="entry name" value="CopC_dom"/>
</dbReference>
<evidence type="ECO:0000256" key="1">
    <source>
        <dbReference type="ARBA" id="ARBA00004651"/>
    </source>
</evidence>
<comment type="subcellular location">
    <subcellularLocation>
        <location evidence="1">Cell membrane</location>
        <topology evidence="1">Multi-pass membrane protein</topology>
    </subcellularLocation>
</comment>
<dbReference type="PANTHER" id="PTHR34820">
    <property type="entry name" value="INNER MEMBRANE PROTEIN YEBZ"/>
    <property type="match status" value="1"/>
</dbReference>
<feature type="transmembrane region" description="Helical" evidence="9">
    <location>
        <begin position="298"/>
        <end position="319"/>
    </location>
</feature>